<dbReference type="Proteomes" id="UP000033393">
    <property type="component" value="Unassembled WGS sequence"/>
</dbReference>
<keyword evidence="1" id="KW-0732">Signal</keyword>
<organism evidence="2 3">
    <name type="scientific">Lentzea aerocolonigenes</name>
    <name type="common">Lechevalieria aerocolonigenes</name>
    <name type="synonym">Saccharothrix aerocolonigenes</name>
    <dbReference type="NCBI Taxonomy" id="68170"/>
    <lineage>
        <taxon>Bacteria</taxon>
        <taxon>Bacillati</taxon>
        <taxon>Actinomycetota</taxon>
        <taxon>Actinomycetes</taxon>
        <taxon>Pseudonocardiales</taxon>
        <taxon>Pseudonocardiaceae</taxon>
        <taxon>Lentzea</taxon>
    </lineage>
</organism>
<evidence type="ECO:0000313" key="2">
    <source>
        <dbReference type="EMBL" id="KJK52092.1"/>
    </source>
</evidence>
<feature type="signal peptide" evidence="1">
    <location>
        <begin position="1"/>
        <end position="25"/>
    </location>
</feature>
<dbReference type="OrthoDB" id="4310309at2"/>
<dbReference type="EMBL" id="JYJG01000020">
    <property type="protein sequence ID" value="KJK52092.1"/>
    <property type="molecule type" value="Genomic_DNA"/>
</dbReference>
<dbReference type="RefSeq" id="WP_045310162.1">
    <property type="nucleotide sequence ID" value="NZ_JYJG01000020.1"/>
</dbReference>
<evidence type="ECO:0008006" key="4">
    <source>
        <dbReference type="Google" id="ProtNLM"/>
    </source>
</evidence>
<dbReference type="SUPFAM" id="SSF63829">
    <property type="entry name" value="Calcium-dependent phosphotriesterase"/>
    <property type="match status" value="1"/>
</dbReference>
<feature type="chain" id="PRO_5002441969" description="Extracellular repeat protein, HAF family" evidence="1">
    <location>
        <begin position="26"/>
        <end position="330"/>
    </location>
</feature>
<reference evidence="2 3" key="1">
    <citation type="submission" date="2015-02" db="EMBL/GenBank/DDBJ databases">
        <authorList>
            <person name="Ju K.-S."/>
            <person name="Doroghazi J.R."/>
            <person name="Metcalf W."/>
        </authorList>
    </citation>
    <scope>NUCLEOTIDE SEQUENCE [LARGE SCALE GENOMIC DNA]</scope>
    <source>
        <strain evidence="2 3">NRRL B-16140</strain>
    </source>
</reference>
<proteinExistence type="predicted"/>
<protein>
    <recommendedName>
        <fullName evidence="4">Extracellular repeat protein, HAF family</fullName>
    </recommendedName>
</protein>
<accession>A0A0F0HCN8</accession>
<evidence type="ECO:0000256" key="1">
    <source>
        <dbReference type="SAM" id="SignalP"/>
    </source>
</evidence>
<dbReference type="AlphaFoldDB" id="A0A0F0HCN8"/>
<evidence type="ECO:0000313" key="3">
    <source>
        <dbReference type="Proteomes" id="UP000033393"/>
    </source>
</evidence>
<gene>
    <name evidence="2" type="ORF">UK23_05035</name>
</gene>
<dbReference type="PATRIC" id="fig|68170.10.peg.5715"/>
<comment type="caution">
    <text evidence="2">The sequence shown here is derived from an EMBL/GenBank/DDBJ whole genome shotgun (WGS) entry which is preliminary data.</text>
</comment>
<keyword evidence="3" id="KW-1185">Reference proteome</keyword>
<name>A0A0F0HCN8_LENAE</name>
<sequence>MSRRLGFSLSAALLATVVVTTPAHAATTDLGGLDGGTWHSAQAINDAGVVVGRSRADGKPERGVKYDGLPAEVAGPAGLETRLASINNSGVMAGSSFEPWVSSRATRFNPDGTYQVLDLYPGYARAAGVAIDDNGTVYGVVTDDNNPQLPVKWDATGALTRLPLPSGMNWGLVTGASNGYAVGYVLGGFITRAVRWNPDGTVTELADLDGGNTSYARAVNRHGEVVGEAYTKNNYGVAGVRWDIDGKIVTMYGHGNTHPRGINDHGVAVGFTTVTTSDNFPKRWDADGTETDLGRPDGARKAEAVSINNNGVIVGYTGEYYSPLTAVKWD</sequence>